<evidence type="ECO:0000313" key="4">
    <source>
        <dbReference type="Proteomes" id="UP000639772"/>
    </source>
</evidence>
<organism evidence="1 3">
    <name type="scientific">Vanilla planifolia</name>
    <name type="common">Vanilla</name>
    <dbReference type="NCBI Taxonomy" id="51239"/>
    <lineage>
        <taxon>Eukaryota</taxon>
        <taxon>Viridiplantae</taxon>
        <taxon>Streptophyta</taxon>
        <taxon>Embryophyta</taxon>
        <taxon>Tracheophyta</taxon>
        <taxon>Spermatophyta</taxon>
        <taxon>Magnoliopsida</taxon>
        <taxon>Liliopsida</taxon>
        <taxon>Asparagales</taxon>
        <taxon>Orchidaceae</taxon>
        <taxon>Vanilloideae</taxon>
        <taxon>Vanilleae</taxon>
        <taxon>Vanilla</taxon>
    </lineage>
</organism>
<evidence type="ECO:0000313" key="3">
    <source>
        <dbReference type="Proteomes" id="UP000636800"/>
    </source>
</evidence>
<dbReference type="EMBL" id="JADCNM010000013">
    <property type="protein sequence ID" value="KAG0455823.1"/>
    <property type="molecule type" value="Genomic_DNA"/>
</dbReference>
<dbReference type="Proteomes" id="UP000639772">
    <property type="component" value="Chromosome 13"/>
</dbReference>
<dbReference type="EMBL" id="JADCNL010000013">
    <property type="protein sequence ID" value="KAG0454628.1"/>
    <property type="molecule type" value="Genomic_DNA"/>
</dbReference>
<evidence type="ECO:0000313" key="1">
    <source>
        <dbReference type="EMBL" id="KAG0454628.1"/>
    </source>
</evidence>
<evidence type="ECO:0000313" key="2">
    <source>
        <dbReference type="EMBL" id="KAG0455823.1"/>
    </source>
</evidence>
<name>A0A835UAY8_VANPL</name>
<dbReference type="Proteomes" id="UP000636800">
    <property type="component" value="Chromosome 13"/>
</dbReference>
<accession>A0A835UAY8</accession>
<gene>
    <name evidence="2" type="ORF">HPP92_023611</name>
    <name evidence="1" type="ORF">HPP92_023920</name>
</gene>
<dbReference type="AlphaFoldDB" id="A0A835UAY8"/>
<proteinExistence type="predicted"/>
<protein>
    <submittedName>
        <fullName evidence="1">Uncharacterized protein</fullName>
    </submittedName>
</protein>
<reference evidence="3 4" key="1">
    <citation type="journal article" date="2020" name="Nat. Food">
        <title>A phased Vanilla planifolia genome enables genetic improvement of flavour and production.</title>
        <authorList>
            <person name="Hasing T."/>
            <person name="Tang H."/>
            <person name="Brym M."/>
            <person name="Khazi F."/>
            <person name="Huang T."/>
            <person name="Chambers A.H."/>
        </authorList>
    </citation>
    <scope>NUCLEOTIDE SEQUENCE [LARGE SCALE GENOMIC DNA]</scope>
    <source>
        <tissue evidence="1">Leaf</tissue>
    </source>
</reference>
<keyword evidence="3" id="KW-1185">Reference proteome</keyword>
<comment type="caution">
    <text evidence="1">The sequence shown here is derived from an EMBL/GenBank/DDBJ whole genome shotgun (WGS) entry which is preliminary data.</text>
</comment>
<sequence length="93" mass="11010">MFRESPWLFRGGVGAVDTTICILSLYREWFRYVHARPHRRGGRGLTWDNYCSLFMSCPWSSQYAIIETSVRDMVDEFVYQFRRIICSIGRSSN</sequence>